<keyword evidence="2" id="KW-1185">Reference proteome</keyword>
<dbReference type="RefSeq" id="WP_395417113.1">
    <property type="nucleotide sequence ID" value="NZ_JBIPKE010000015.1"/>
</dbReference>
<name>A0ABW7N7U9_9BACT</name>
<dbReference type="EMBL" id="JBIPKE010000015">
    <property type="protein sequence ID" value="MFH6983562.1"/>
    <property type="molecule type" value="Genomic_DNA"/>
</dbReference>
<dbReference type="Proteomes" id="UP001610063">
    <property type="component" value="Unassembled WGS sequence"/>
</dbReference>
<comment type="caution">
    <text evidence="1">The sequence shown here is derived from an EMBL/GenBank/DDBJ whole genome shotgun (WGS) entry which is preliminary data.</text>
</comment>
<sequence>MHYPKRFPHLILLLLVIASCSPEKPATNEEKVSFEGSWNLVAYIPHSEGLNEWNTYGDSILYQKHLTSDHFTWIKYDTKNEQLLGMGGGSYSINTGQYVENIEFFFPPGSSELGQAIPFNFELADGIWYHTGYAKEMDMDMETGEIVVIDSNKIEEKWMKTSLPPNTNSSVMGTWELTSYLDASQKEFMEYPEFIGYIKLITPTHFTWIYFDKDADEIYASGSGSYRYENGKYSETIDMIYPTNSGQIGETITFKSDIENSKWKHAGYLPNIIIDSTNGDIVRDSILIDEVWALHSDKSM</sequence>
<gene>
    <name evidence="1" type="ORF">ACHKAR_08940</name>
</gene>
<proteinExistence type="predicted"/>
<reference evidence="1 2" key="1">
    <citation type="journal article" date="2013" name="Int. J. Syst. Evol. Microbiol.">
        <title>Marinoscillum luteum sp. nov., isolated from marine sediment.</title>
        <authorList>
            <person name="Cha I.T."/>
            <person name="Park S.J."/>
            <person name="Kim S.J."/>
            <person name="Kim J.G."/>
            <person name="Jung M.Y."/>
            <person name="Shin K.S."/>
            <person name="Kwon K.K."/>
            <person name="Yang S.H."/>
            <person name="Seo Y.S."/>
            <person name="Rhee S.K."/>
        </authorList>
    </citation>
    <scope>NUCLEOTIDE SEQUENCE [LARGE SCALE GENOMIC DNA]</scope>
    <source>
        <strain evidence="1 2">KCTC 23939</strain>
    </source>
</reference>
<protein>
    <recommendedName>
        <fullName evidence="3">Lipocalin-like domain-containing protein</fullName>
    </recommendedName>
</protein>
<dbReference type="Gene3D" id="2.40.128.490">
    <property type="entry name" value="Uncharacterised protein PF14869, DUF4488"/>
    <property type="match status" value="1"/>
</dbReference>
<evidence type="ECO:0008006" key="3">
    <source>
        <dbReference type="Google" id="ProtNLM"/>
    </source>
</evidence>
<evidence type="ECO:0000313" key="1">
    <source>
        <dbReference type="EMBL" id="MFH6983562.1"/>
    </source>
</evidence>
<accession>A0ABW7N7U9</accession>
<dbReference type="PROSITE" id="PS51257">
    <property type="entry name" value="PROKAR_LIPOPROTEIN"/>
    <property type="match status" value="1"/>
</dbReference>
<evidence type="ECO:0000313" key="2">
    <source>
        <dbReference type="Proteomes" id="UP001610063"/>
    </source>
</evidence>
<organism evidence="1 2">
    <name type="scientific">Marinoscillum luteum</name>
    <dbReference type="NCBI Taxonomy" id="861051"/>
    <lineage>
        <taxon>Bacteria</taxon>
        <taxon>Pseudomonadati</taxon>
        <taxon>Bacteroidota</taxon>
        <taxon>Cytophagia</taxon>
        <taxon>Cytophagales</taxon>
        <taxon>Reichenbachiellaceae</taxon>
        <taxon>Marinoscillum</taxon>
    </lineage>
</organism>